<comment type="caution">
    <text evidence="1">The sequence shown here is derived from an EMBL/GenBank/DDBJ whole genome shotgun (WGS) entry which is preliminary data.</text>
</comment>
<sequence>MGEAKKQTTLTNEDRKRNLWDGESKAAAKTRLNGFEAMWSETEDSVRSVSYKRGEALYMVKNGLVEAATTA</sequence>
<dbReference type="AlphaFoldDB" id="X0VI48"/>
<gene>
    <name evidence="1" type="ORF">S01H1_41518</name>
</gene>
<accession>X0VI48</accession>
<reference evidence="1" key="1">
    <citation type="journal article" date="2014" name="Front. Microbiol.">
        <title>High frequency of phylogenetically diverse reductive dehalogenase-homologous genes in deep subseafloor sedimentary metagenomes.</title>
        <authorList>
            <person name="Kawai M."/>
            <person name="Futagami T."/>
            <person name="Toyoda A."/>
            <person name="Takaki Y."/>
            <person name="Nishi S."/>
            <person name="Hori S."/>
            <person name="Arai W."/>
            <person name="Tsubouchi T."/>
            <person name="Morono Y."/>
            <person name="Uchiyama I."/>
            <person name="Ito T."/>
            <person name="Fujiyama A."/>
            <person name="Inagaki F."/>
            <person name="Takami H."/>
        </authorList>
    </citation>
    <scope>NUCLEOTIDE SEQUENCE</scope>
    <source>
        <strain evidence="1">Expedition CK06-06</strain>
    </source>
</reference>
<protein>
    <submittedName>
        <fullName evidence="1">Uncharacterized protein</fullName>
    </submittedName>
</protein>
<feature type="non-terminal residue" evidence="1">
    <location>
        <position position="71"/>
    </location>
</feature>
<proteinExistence type="predicted"/>
<name>X0VI48_9ZZZZ</name>
<evidence type="ECO:0000313" key="1">
    <source>
        <dbReference type="EMBL" id="GAG00231.1"/>
    </source>
</evidence>
<organism evidence="1">
    <name type="scientific">marine sediment metagenome</name>
    <dbReference type="NCBI Taxonomy" id="412755"/>
    <lineage>
        <taxon>unclassified sequences</taxon>
        <taxon>metagenomes</taxon>
        <taxon>ecological metagenomes</taxon>
    </lineage>
</organism>
<dbReference type="EMBL" id="BARS01026338">
    <property type="protein sequence ID" value="GAG00231.1"/>
    <property type="molecule type" value="Genomic_DNA"/>
</dbReference>